<sequence length="71" mass="7225">MPIAGPGTCPVIATIGTESICASASGVTKFVAPGPDVAIQTPTRPVACAYPVAACPAPCSCRTKMWRIFES</sequence>
<evidence type="ECO:0000313" key="1">
    <source>
        <dbReference type="EMBL" id="CAB4655405.1"/>
    </source>
</evidence>
<dbReference type="AlphaFoldDB" id="A0A6J6L539"/>
<protein>
    <submittedName>
        <fullName evidence="1">Unannotated protein</fullName>
    </submittedName>
</protein>
<name>A0A6J6L539_9ZZZZ</name>
<proteinExistence type="predicted"/>
<dbReference type="AntiFam" id="ANF00193">
    <property type="entry name" value="Shadow ORF (opposite ilvB)"/>
</dbReference>
<accession>A0A6J6L539</accession>
<gene>
    <name evidence="1" type="ORF">UFOPK2252_00604</name>
</gene>
<organism evidence="1">
    <name type="scientific">freshwater metagenome</name>
    <dbReference type="NCBI Taxonomy" id="449393"/>
    <lineage>
        <taxon>unclassified sequences</taxon>
        <taxon>metagenomes</taxon>
        <taxon>ecological metagenomes</taxon>
    </lineage>
</organism>
<reference evidence="1" key="1">
    <citation type="submission" date="2020-05" db="EMBL/GenBank/DDBJ databases">
        <authorList>
            <person name="Chiriac C."/>
            <person name="Salcher M."/>
            <person name="Ghai R."/>
            <person name="Kavagutti S V."/>
        </authorList>
    </citation>
    <scope>NUCLEOTIDE SEQUENCE</scope>
</reference>
<dbReference type="EMBL" id="CAEZWN010000046">
    <property type="protein sequence ID" value="CAB4655405.1"/>
    <property type="molecule type" value="Genomic_DNA"/>
</dbReference>